<accession>A0A2A4HZT6</accession>
<proteinExistence type="predicted"/>
<reference evidence="2 3" key="1">
    <citation type="submission" date="2017-09" db="EMBL/GenBank/DDBJ databases">
        <title>Sphingomonas ginsenosidimutans KACC 14949, whole genome shotgun sequence.</title>
        <authorList>
            <person name="Feng G."/>
            <person name="Zhu H."/>
        </authorList>
    </citation>
    <scope>NUCLEOTIDE SEQUENCE [LARGE SCALE GENOMIC DNA]</scope>
    <source>
        <strain evidence="2 3">KACC 14949</strain>
    </source>
</reference>
<evidence type="ECO:0000313" key="2">
    <source>
        <dbReference type="EMBL" id="PCG10372.1"/>
    </source>
</evidence>
<keyword evidence="1" id="KW-1133">Transmembrane helix</keyword>
<dbReference type="PANTHER" id="PTHR37314:SF4">
    <property type="entry name" value="UPF0700 TRANSMEMBRANE PROTEIN YOAK"/>
    <property type="match status" value="1"/>
</dbReference>
<organism evidence="2 3">
    <name type="scientific">Sphingomonas ginsenosidimutans</name>
    <dbReference type="NCBI Taxonomy" id="862134"/>
    <lineage>
        <taxon>Bacteria</taxon>
        <taxon>Pseudomonadati</taxon>
        <taxon>Pseudomonadota</taxon>
        <taxon>Alphaproteobacteria</taxon>
        <taxon>Sphingomonadales</taxon>
        <taxon>Sphingomonadaceae</taxon>
        <taxon>Sphingomonas</taxon>
    </lineage>
</organism>
<dbReference type="RefSeq" id="WP_096610021.1">
    <property type="nucleotide sequence ID" value="NZ_NWVD01000001.1"/>
</dbReference>
<name>A0A2A4HZT6_9SPHN</name>
<dbReference type="PANTHER" id="PTHR37314">
    <property type="entry name" value="SLR0142 PROTEIN"/>
    <property type="match status" value="1"/>
</dbReference>
<protein>
    <recommendedName>
        <fullName evidence="4">DUF1275 domain-containing protein</fullName>
    </recommendedName>
</protein>
<gene>
    <name evidence="2" type="ORF">COA17_02745</name>
</gene>
<feature type="transmembrane region" description="Helical" evidence="1">
    <location>
        <begin position="188"/>
        <end position="208"/>
    </location>
</feature>
<feature type="transmembrane region" description="Helical" evidence="1">
    <location>
        <begin position="88"/>
        <end position="115"/>
    </location>
</feature>
<sequence>MRRHPRADWWLAAALAMLAGCVDAIGFLRAGGMFVSFMSGNTTRLAVDAVARQAAAFTAAGLILGFLAGVVVGAVIAQAAGQWQRPAVIAATALLLALAAALSGWPLAVVLLAVAMGVLNAVFERGGEVSIGVTYMTGTLVKLGQNLSAALMGTAPRTAWVPYLLLWSGLAAGAVAGAAAYGRYGTAMLWVAAGAAALLALATVPGAAATARDG</sequence>
<dbReference type="AlphaFoldDB" id="A0A2A4HZT6"/>
<dbReference type="Proteomes" id="UP000218784">
    <property type="component" value="Unassembled WGS sequence"/>
</dbReference>
<feature type="transmembrane region" description="Helical" evidence="1">
    <location>
        <begin position="160"/>
        <end position="181"/>
    </location>
</feature>
<evidence type="ECO:0000256" key="1">
    <source>
        <dbReference type="SAM" id="Phobius"/>
    </source>
</evidence>
<keyword evidence="3" id="KW-1185">Reference proteome</keyword>
<comment type="caution">
    <text evidence="2">The sequence shown here is derived from an EMBL/GenBank/DDBJ whole genome shotgun (WGS) entry which is preliminary data.</text>
</comment>
<dbReference type="EMBL" id="NWVD01000001">
    <property type="protein sequence ID" value="PCG10372.1"/>
    <property type="molecule type" value="Genomic_DNA"/>
</dbReference>
<dbReference type="PROSITE" id="PS51257">
    <property type="entry name" value="PROKAR_LIPOPROTEIN"/>
    <property type="match status" value="1"/>
</dbReference>
<feature type="transmembrane region" description="Helical" evidence="1">
    <location>
        <begin position="54"/>
        <end position="76"/>
    </location>
</feature>
<evidence type="ECO:0008006" key="4">
    <source>
        <dbReference type="Google" id="ProtNLM"/>
    </source>
</evidence>
<dbReference type="Pfam" id="PF06912">
    <property type="entry name" value="DUF1275"/>
    <property type="match status" value="1"/>
</dbReference>
<dbReference type="InterPro" id="IPR010699">
    <property type="entry name" value="DUF1275"/>
</dbReference>
<evidence type="ECO:0000313" key="3">
    <source>
        <dbReference type="Proteomes" id="UP000218784"/>
    </source>
</evidence>
<keyword evidence="1" id="KW-0812">Transmembrane</keyword>
<keyword evidence="1" id="KW-0472">Membrane</keyword>